<keyword evidence="3" id="KW-1185">Reference proteome</keyword>
<dbReference type="Proteomes" id="UP000199518">
    <property type="component" value="Unassembled WGS sequence"/>
</dbReference>
<feature type="transmembrane region" description="Helical" evidence="1">
    <location>
        <begin position="129"/>
        <end position="148"/>
    </location>
</feature>
<accession>A0A1I3JC17</accession>
<feature type="transmembrane region" description="Helical" evidence="1">
    <location>
        <begin position="101"/>
        <end position="122"/>
    </location>
</feature>
<organism evidence="2 3">
    <name type="scientific">Planctomicrobium piriforme</name>
    <dbReference type="NCBI Taxonomy" id="1576369"/>
    <lineage>
        <taxon>Bacteria</taxon>
        <taxon>Pseudomonadati</taxon>
        <taxon>Planctomycetota</taxon>
        <taxon>Planctomycetia</taxon>
        <taxon>Planctomycetales</taxon>
        <taxon>Planctomycetaceae</taxon>
        <taxon>Planctomicrobium</taxon>
    </lineage>
</organism>
<proteinExistence type="predicted"/>
<feature type="transmembrane region" description="Helical" evidence="1">
    <location>
        <begin position="229"/>
        <end position="251"/>
    </location>
</feature>
<dbReference type="AlphaFoldDB" id="A0A1I3JC17"/>
<dbReference type="Pfam" id="PF13593">
    <property type="entry name" value="SBF_like"/>
    <property type="match status" value="1"/>
</dbReference>
<gene>
    <name evidence="2" type="ORF">SAMN05421753_110125</name>
</gene>
<keyword evidence="1" id="KW-0812">Transmembrane</keyword>
<dbReference type="EMBL" id="FOQD01000010">
    <property type="protein sequence ID" value="SFI57749.1"/>
    <property type="molecule type" value="Genomic_DNA"/>
</dbReference>
<sequence>MKKKRDWFLPGMVLAVFLAWLFPQPGADGGWLHPELITSGGVALIFFLHGVALSFAALRSGMLLWKLHLVVQGCVFLLFPLIGLGLYAATAHALPDDLRVGFLYLCALPSTVSSSVALTAAAHGNVPAAVFNATISSLLGVVLTPLWMSTVAEIASSQGSLGKVVLNLCFWLVLPLIVGQLSRPWLGNWAARHKPFINTVDRGTILLLVYTSFCDSFVLGVWTQHGLTAVLATIVLTTLLFWLVFWTVGAICTALKFNREDRIATLFCGSKKSLATGVPMAQLMFGSDPGLGLILLPIMVYHPLQLVICGVLAGRWAKEHHTPAPPLGEILAAAEPSPSIPDEN</sequence>
<dbReference type="PIRSF" id="PIRSF026166">
    <property type="entry name" value="UCP026166"/>
    <property type="match status" value="1"/>
</dbReference>
<dbReference type="InterPro" id="IPR016833">
    <property type="entry name" value="Put_Na-Bile_cotransptr"/>
</dbReference>
<feature type="transmembrane region" description="Helical" evidence="1">
    <location>
        <begin position="160"/>
        <end position="182"/>
    </location>
</feature>
<feature type="transmembrane region" description="Helical" evidence="1">
    <location>
        <begin position="69"/>
        <end position="89"/>
    </location>
</feature>
<evidence type="ECO:0000313" key="2">
    <source>
        <dbReference type="EMBL" id="SFI57749.1"/>
    </source>
</evidence>
<dbReference type="PANTHER" id="PTHR18640:SF5">
    <property type="entry name" value="SODIUM_BILE ACID COTRANSPORTER 7"/>
    <property type="match status" value="1"/>
</dbReference>
<dbReference type="OrthoDB" id="9792271at2"/>
<feature type="transmembrane region" description="Helical" evidence="1">
    <location>
        <begin position="263"/>
        <end position="285"/>
    </location>
</feature>
<dbReference type="InterPro" id="IPR038770">
    <property type="entry name" value="Na+/solute_symporter_sf"/>
</dbReference>
<dbReference type="RefSeq" id="WP_092051228.1">
    <property type="nucleotide sequence ID" value="NZ_FOQD01000010.1"/>
</dbReference>
<reference evidence="3" key="1">
    <citation type="submission" date="2016-10" db="EMBL/GenBank/DDBJ databases">
        <authorList>
            <person name="Varghese N."/>
            <person name="Submissions S."/>
        </authorList>
    </citation>
    <scope>NUCLEOTIDE SEQUENCE [LARGE SCALE GENOMIC DNA]</scope>
    <source>
        <strain evidence="3">DSM 26348</strain>
    </source>
</reference>
<dbReference type="PANTHER" id="PTHR18640">
    <property type="entry name" value="SOLUTE CARRIER FAMILY 10 MEMBER 7"/>
    <property type="match status" value="1"/>
</dbReference>
<feature type="transmembrane region" description="Helical" evidence="1">
    <location>
        <begin position="7"/>
        <end position="24"/>
    </location>
</feature>
<evidence type="ECO:0000313" key="3">
    <source>
        <dbReference type="Proteomes" id="UP000199518"/>
    </source>
</evidence>
<dbReference type="Gene3D" id="1.20.1530.20">
    <property type="match status" value="1"/>
</dbReference>
<feature type="transmembrane region" description="Helical" evidence="1">
    <location>
        <begin position="203"/>
        <end position="223"/>
    </location>
</feature>
<keyword evidence="1" id="KW-0472">Membrane</keyword>
<dbReference type="GO" id="GO:0005886">
    <property type="term" value="C:plasma membrane"/>
    <property type="evidence" value="ECO:0007669"/>
    <property type="project" value="TreeGrafter"/>
</dbReference>
<keyword evidence="1" id="KW-1133">Transmembrane helix</keyword>
<protein>
    <submittedName>
        <fullName evidence="2">Solute carrier family 10 (Sodium/bile acid cotransporter), member 7</fullName>
    </submittedName>
</protein>
<evidence type="ECO:0000256" key="1">
    <source>
        <dbReference type="SAM" id="Phobius"/>
    </source>
</evidence>
<name>A0A1I3JC17_9PLAN</name>
<feature type="transmembrane region" description="Helical" evidence="1">
    <location>
        <begin position="291"/>
        <end position="313"/>
    </location>
</feature>
<feature type="transmembrane region" description="Helical" evidence="1">
    <location>
        <begin position="36"/>
        <end position="57"/>
    </location>
</feature>